<keyword evidence="1" id="KW-1133">Transmembrane helix</keyword>
<keyword evidence="1" id="KW-0472">Membrane</keyword>
<dbReference type="PANTHER" id="PTHR34964:SF1">
    <property type="entry name" value="MEMBRANE LIPOPROTEIN"/>
    <property type="match status" value="1"/>
</dbReference>
<evidence type="ECO:0000313" key="4">
    <source>
        <dbReference type="Proteomes" id="UP001497457"/>
    </source>
</evidence>
<proteinExistence type="predicted"/>
<dbReference type="Proteomes" id="UP001497457">
    <property type="component" value="Chromosome 22rd"/>
</dbReference>
<name>A0ABC9AWK8_9POAL</name>
<sequence>MPPKQEDGQGPPPGSSLCLWMVTVLLLLSLLAGGACLAGYILLPPHEVPAWLPAVGLALVALPWAFWILTCAYRCVAAQAAERRMMAVAPAASGSMCSRSGS</sequence>
<dbReference type="Proteomes" id="UP001497457">
    <property type="component" value="Chromosome 21rd"/>
</dbReference>
<evidence type="ECO:0000313" key="3">
    <source>
        <dbReference type="EMBL" id="CAL4985338.1"/>
    </source>
</evidence>
<dbReference type="EMBL" id="OZ075131">
    <property type="protein sequence ID" value="CAL4981938.1"/>
    <property type="molecule type" value="Genomic_DNA"/>
</dbReference>
<dbReference type="AlphaFoldDB" id="A0ABC9AWK8"/>
<gene>
    <name evidence="2" type="ORF">URODEC1_LOCUS56385</name>
    <name evidence="3" type="ORF">URODEC1_LOCUS57903</name>
</gene>
<keyword evidence="4" id="KW-1185">Reference proteome</keyword>
<dbReference type="EMBL" id="OZ075132">
    <property type="protein sequence ID" value="CAL4985338.1"/>
    <property type="molecule type" value="Genomic_DNA"/>
</dbReference>
<feature type="transmembrane region" description="Helical" evidence="1">
    <location>
        <begin position="50"/>
        <end position="69"/>
    </location>
</feature>
<accession>A0ABC9AWK8</accession>
<feature type="transmembrane region" description="Helical" evidence="1">
    <location>
        <begin position="20"/>
        <end position="43"/>
    </location>
</feature>
<evidence type="ECO:0000256" key="1">
    <source>
        <dbReference type="SAM" id="Phobius"/>
    </source>
</evidence>
<reference evidence="4" key="1">
    <citation type="submission" date="2024-06" db="EMBL/GenBank/DDBJ databases">
        <authorList>
            <person name="Ryan C."/>
        </authorList>
    </citation>
    <scope>NUCLEOTIDE SEQUENCE [LARGE SCALE GENOMIC DNA]</scope>
</reference>
<reference evidence="3 4" key="2">
    <citation type="submission" date="2024-10" db="EMBL/GenBank/DDBJ databases">
        <authorList>
            <person name="Ryan C."/>
        </authorList>
    </citation>
    <scope>NUCLEOTIDE SEQUENCE [LARGE SCALE GENOMIC DNA]</scope>
</reference>
<organism evidence="3 4">
    <name type="scientific">Urochloa decumbens</name>
    <dbReference type="NCBI Taxonomy" id="240449"/>
    <lineage>
        <taxon>Eukaryota</taxon>
        <taxon>Viridiplantae</taxon>
        <taxon>Streptophyta</taxon>
        <taxon>Embryophyta</taxon>
        <taxon>Tracheophyta</taxon>
        <taxon>Spermatophyta</taxon>
        <taxon>Magnoliopsida</taxon>
        <taxon>Liliopsida</taxon>
        <taxon>Poales</taxon>
        <taxon>Poaceae</taxon>
        <taxon>PACMAD clade</taxon>
        <taxon>Panicoideae</taxon>
        <taxon>Panicodae</taxon>
        <taxon>Paniceae</taxon>
        <taxon>Melinidinae</taxon>
        <taxon>Urochloa</taxon>
    </lineage>
</organism>
<protein>
    <submittedName>
        <fullName evidence="3">Uncharacterized protein</fullName>
    </submittedName>
</protein>
<keyword evidence="1" id="KW-0812">Transmembrane</keyword>
<dbReference type="PANTHER" id="PTHR34964">
    <property type="entry name" value="MEMBRANE LIPOPROTEIN-RELATED"/>
    <property type="match status" value="1"/>
</dbReference>
<evidence type="ECO:0000313" key="2">
    <source>
        <dbReference type="EMBL" id="CAL4981938.1"/>
    </source>
</evidence>